<dbReference type="Pfam" id="PF04343">
    <property type="entry name" value="DUF488"/>
    <property type="match status" value="1"/>
</dbReference>
<dbReference type="RefSeq" id="WP_369058472.1">
    <property type="nucleotide sequence ID" value="NZ_CP158375.1"/>
</dbReference>
<dbReference type="EMBL" id="CP158375">
    <property type="protein sequence ID" value="XDO95625.1"/>
    <property type="molecule type" value="Genomic_DNA"/>
</dbReference>
<evidence type="ECO:0000313" key="1">
    <source>
        <dbReference type="EMBL" id="XDO95625.1"/>
    </source>
</evidence>
<sequence length="144" mass="15862">MHPIFTVGYETDTQAGMIDRLKAGGVKRVIDVRAIASSRKAGFSKSLLAASLNEAGIEYVHLRPLGTPKAGRDAARAGRTDEMRDIFERHMQEPEAQLALKKAEELAVDKPSALLCYEDRACDCHRAILADKLRAQLKCEVVDL</sequence>
<dbReference type="PIRSF" id="PIRSF024492">
    <property type="entry name" value="UCP024492"/>
    <property type="match status" value="1"/>
</dbReference>
<proteinExistence type="predicted"/>
<name>A0AB39KPW7_9CAUL</name>
<gene>
    <name evidence="1" type="ORF">ABOZ73_12520</name>
</gene>
<protein>
    <submittedName>
        <fullName evidence="1">DUF488 domain-containing protein</fullName>
    </submittedName>
</protein>
<accession>A0AB39KPW7</accession>
<dbReference type="PANTHER" id="PTHR39337:SF1">
    <property type="entry name" value="BLR5642 PROTEIN"/>
    <property type="match status" value="1"/>
</dbReference>
<reference evidence="1" key="1">
    <citation type="submission" date="2024-06" db="EMBL/GenBank/DDBJ databases">
        <title>Caulobacter inopinatus, sp. nov.</title>
        <authorList>
            <person name="Donachie S.P."/>
        </authorList>
    </citation>
    <scope>NUCLEOTIDE SEQUENCE</scope>
    <source>
        <strain evidence="1">73W</strain>
    </source>
</reference>
<dbReference type="InterPro" id="IPR014519">
    <property type="entry name" value="UCP024492"/>
</dbReference>
<organism evidence="1">
    <name type="scientific">Caulobacter sp. 73W</name>
    <dbReference type="NCBI Taxonomy" id="3161137"/>
    <lineage>
        <taxon>Bacteria</taxon>
        <taxon>Pseudomonadati</taxon>
        <taxon>Pseudomonadota</taxon>
        <taxon>Alphaproteobacteria</taxon>
        <taxon>Caulobacterales</taxon>
        <taxon>Caulobacteraceae</taxon>
        <taxon>Caulobacter</taxon>
    </lineage>
</organism>
<dbReference type="PANTHER" id="PTHR39337">
    <property type="entry name" value="BLR5642 PROTEIN"/>
    <property type="match status" value="1"/>
</dbReference>
<dbReference type="AlphaFoldDB" id="A0AB39KPW7"/>
<dbReference type="InterPro" id="IPR007438">
    <property type="entry name" value="DUF488"/>
</dbReference>